<dbReference type="Pfam" id="PF01185">
    <property type="entry name" value="Hydrophobin"/>
    <property type="match status" value="1"/>
</dbReference>
<evidence type="ECO:0000256" key="2">
    <source>
        <dbReference type="ARBA" id="ARBA00010446"/>
    </source>
</evidence>
<dbReference type="EMBL" id="JASBNA010000014">
    <property type="protein sequence ID" value="KAK7687144.1"/>
    <property type="molecule type" value="Genomic_DNA"/>
</dbReference>
<keyword evidence="6 7" id="KW-1015">Disulfide bond</keyword>
<keyword evidence="5 7" id="KW-0732">Signal</keyword>
<comment type="subcellular location">
    <subcellularLocation>
        <location evidence="1 7">Secreted</location>
        <location evidence="1 7">Cell wall</location>
    </subcellularLocation>
</comment>
<sequence length="172" mass="17110">MSRISALMVLSLALFAVATPNPGPQGEVKRWGSPSQNTPTPTLPIPVPTIPTITTVTTTTTGVCTAGGGKPPATTTTVTVSAPTATSTSQCNVGAVQCCDTVTTAQSTNANALLGLLGIVVSDINALLGINCSPLSVIGIGGNSCSANPVCCENNSFGSLISIGCIPIIIQL</sequence>
<dbReference type="Proteomes" id="UP001385951">
    <property type="component" value="Unassembled WGS sequence"/>
</dbReference>
<dbReference type="GO" id="GO:0005199">
    <property type="term" value="F:structural constituent of cell wall"/>
    <property type="evidence" value="ECO:0007669"/>
    <property type="project" value="InterPro"/>
</dbReference>
<keyword evidence="11" id="KW-1185">Reference proteome</keyword>
<dbReference type="PROSITE" id="PS00956">
    <property type="entry name" value="HYDROPHOBIN"/>
    <property type="match status" value="1"/>
</dbReference>
<evidence type="ECO:0000313" key="9">
    <source>
        <dbReference type="EMBL" id="KAK7675971.1"/>
    </source>
</evidence>
<keyword evidence="4 7" id="KW-0964">Secreted</keyword>
<evidence type="ECO:0000256" key="4">
    <source>
        <dbReference type="ARBA" id="ARBA00022525"/>
    </source>
</evidence>
<dbReference type="EMBL" id="JASBNA010000147">
    <property type="protein sequence ID" value="KAK7675971.1"/>
    <property type="molecule type" value="Genomic_DNA"/>
</dbReference>
<evidence type="ECO:0000256" key="7">
    <source>
        <dbReference type="RuleBase" id="RU365009"/>
    </source>
</evidence>
<feature type="chain" id="PRO_5044523135" description="Hydrophobin" evidence="7">
    <location>
        <begin position="19"/>
        <end position="172"/>
    </location>
</feature>
<comment type="similarity">
    <text evidence="2 7">Belongs to the fungal hydrophobin family.</text>
</comment>
<evidence type="ECO:0000256" key="1">
    <source>
        <dbReference type="ARBA" id="ARBA00004191"/>
    </source>
</evidence>
<accession>A0AAW0F864</accession>
<feature type="signal peptide" evidence="7">
    <location>
        <begin position="1"/>
        <end position="18"/>
    </location>
</feature>
<evidence type="ECO:0000256" key="8">
    <source>
        <dbReference type="SAM" id="MobiDB-lite"/>
    </source>
</evidence>
<dbReference type="CDD" id="cd23507">
    <property type="entry name" value="hydrophobin_I"/>
    <property type="match status" value="1"/>
</dbReference>
<evidence type="ECO:0000256" key="3">
    <source>
        <dbReference type="ARBA" id="ARBA00022512"/>
    </source>
</evidence>
<evidence type="ECO:0000256" key="5">
    <source>
        <dbReference type="ARBA" id="ARBA00022729"/>
    </source>
</evidence>
<keyword evidence="3 7" id="KW-0134">Cell wall</keyword>
<feature type="region of interest" description="Disordered" evidence="8">
    <location>
        <begin position="22"/>
        <end position="48"/>
    </location>
</feature>
<evidence type="ECO:0000313" key="10">
    <source>
        <dbReference type="EMBL" id="KAK7687144.1"/>
    </source>
</evidence>
<dbReference type="InterPro" id="IPR001338">
    <property type="entry name" value="Class_I_Hydrophobin"/>
</dbReference>
<evidence type="ECO:0000313" key="11">
    <source>
        <dbReference type="Proteomes" id="UP001385951"/>
    </source>
</evidence>
<dbReference type="GO" id="GO:0009277">
    <property type="term" value="C:fungal-type cell wall"/>
    <property type="evidence" value="ECO:0007669"/>
    <property type="project" value="InterPro"/>
</dbReference>
<comment type="caution">
    <text evidence="9">The sequence shown here is derived from an EMBL/GenBank/DDBJ whole genome shotgun (WGS) entry which is preliminary data.</text>
</comment>
<dbReference type="SMART" id="SM00075">
    <property type="entry name" value="HYDRO"/>
    <property type="match status" value="1"/>
</dbReference>
<dbReference type="InterPro" id="IPR019778">
    <property type="entry name" value="Class_I_Hydrophobin_CS"/>
</dbReference>
<reference evidence="9 11" key="1">
    <citation type="submission" date="2022-09" db="EMBL/GenBank/DDBJ databases">
        <authorList>
            <person name="Palmer J.M."/>
        </authorList>
    </citation>
    <scope>NUCLEOTIDE SEQUENCE [LARGE SCALE GENOMIC DNA]</scope>
    <source>
        <strain evidence="9 11">DSM 7382</strain>
    </source>
</reference>
<dbReference type="AlphaFoldDB" id="A0AAW0F864"/>
<gene>
    <name evidence="10" type="ORF">QCA50_009647</name>
    <name evidence="9" type="ORF">QCA50_021084</name>
</gene>
<protein>
    <recommendedName>
        <fullName evidence="7">Hydrophobin</fullName>
    </recommendedName>
</protein>
<name>A0AAW0F864_9APHY</name>
<organism evidence="9 11">
    <name type="scientific">Cerrena zonata</name>
    <dbReference type="NCBI Taxonomy" id="2478898"/>
    <lineage>
        <taxon>Eukaryota</taxon>
        <taxon>Fungi</taxon>
        <taxon>Dikarya</taxon>
        <taxon>Basidiomycota</taxon>
        <taxon>Agaricomycotina</taxon>
        <taxon>Agaricomycetes</taxon>
        <taxon>Polyporales</taxon>
        <taxon>Cerrenaceae</taxon>
        <taxon>Cerrena</taxon>
    </lineage>
</organism>
<proteinExistence type="inferred from homology"/>
<evidence type="ECO:0000256" key="6">
    <source>
        <dbReference type="ARBA" id="ARBA00023157"/>
    </source>
</evidence>